<reference evidence="1" key="1">
    <citation type="submission" date="2014-05" db="EMBL/GenBank/DDBJ databases">
        <authorList>
            <person name="Chronopoulou M."/>
        </authorList>
    </citation>
    <scope>NUCLEOTIDE SEQUENCE</scope>
    <source>
        <tissue evidence="1">Whole organism</tissue>
    </source>
</reference>
<evidence type="ECO:0000313" key="1">
    <source>
        <dbReference type="EMBL" id="CDW30961.1"/>
    </source>
</evidence>
<dbReference type="EMBL" id="HACA01013600">
    <property type="protein sequence ID" value="CDW30961.1"/>
    <property type="molecule type" value="Transcribed_RNA"/>
</dbReference>
<proteinExistence type="predicted"/>
<sequence length="42" mass="5007">MYRTNCSAKQTNFDVIEYYSDTRNTKNVFSIPRAQRYLGLKL</sequence>
<organism evidence="1">
    <name type="scientific">Lepeophtheirus salmonis</name>
    <name type="common">Salmon louse</name>
    <name type="synonym">Caligus salmonis</name>
    <dbReference type="NCBI Taxonomy" id="72036"/>
    <lineage>
        <taxon>Eukaryota</taxon>
        <taxon>Metazoa</taxon>
        <taxon>Ecdysozoa</taxon>
        <taxon>Arthropoda</taxon>
        <taxon>Crustacea</taxon>
        <taxon>Multicrustacea</taxon>
        <taxon>Hexanauplia</taxon>
        <taxon>Copepoda</taxon>
        <taxon>Siphonostomatoida</taxon>
        <taxon>Caligidae</taxon>
        <taxon>Lepeophtheirus</taxon>
    </lineage>
</organism>
<dbReference type="AlphaFoldDB" id="A0A0K2U007"/>
<name>A0A0K2U007_LEPSM</name>
<accession>A0A0K2U007</accession>
<protein>
    <submittedName>
        <fullName evidence="1">Uncharacterized protein</fullName>
    </submittedName>
</protein>